<feature type="region of interest" description="Disordered" evidence="3">
    <location>
        <begin position="1"/>
        <end position="33"/>
    </location>
</feature>
<dbReference type="InterPro" id="IPR024337">
    <property type="entry name" value="tRNA_splic_suSen54"/>
</dbReference>
<feature type="domain" description="tRNA-splicing endonuclease subunit Sen54 N-terminal" evidence="4">
    <location>
        <begin position="31"/>
        <end position="92"/>
    </location>
</feature>
<keyword evidence="2" id="KW-0819">tRNA processing</keyword>
<gene>
    <name evidence="5" type="primary">F28O9.210</name>
</gene>
<reference evidence="5" key="2">
    <citation type="submission" date="2000-01" db="EMBL/GenBank/DDBJ databases">
        <authorList>
            <person name="Benes V."/>
            <person name="Rechmann S."/>
            <person name="Borkova D."/>
            <person name="Ansorge W."/>
            <person name="Mewes H.W."/>
            <person name="Lemcke K."/>
            <person name="Mayer K.F.X."/>
            <person name="Quetier F."/>
            <person name="Salanoubat M."/>
        </authorList>
    </citation>
    <scope>NUCLEOTIDE SEQUENCE</scope>
</reference>
<dbReference type="GO" id="GO:0008033">
    <property type="term" value="P:tRNA processing"/>
    <property type="evidence" value="ECO:0007669"/>
    <property type="project" value="UniProtKB-KW"/>
</dbReference>
<dbReference type="EMBL" id="AL137080">
    <property type="protein sequence ID" value="CAB68142.1"/>
    <property type="molecule type" value="Genomic_DNA"/>
</dbReference>
<dbReference type="PIR" id="T45814">
    <property type="entry name" value="T45814"/>
</dbReference>
<evidence type="ECO:0000313" key="5">
    <source>
        <dbReference type="EMBL" id="CAB68142.1"/>
    </source>
</evidence>
<name>Q9M2L1_ARATH</name>
<evidence type="ECO:0000256" key="1">
    <source>
        <dbReference type="ARBA" id="ARBA00005736"/>
    </source>
</evidence>
<organism evidence="5">
    <name type="scientific">Arabidopsis thaliana</name>
    <name type="common">Mouse-ear cress</name>
    <dbReference type="NCBI Taxonomy" id="3702"/>
    <lineage>
        <taxon>Eukaryota</taxon>
        <taxon>Viridiplantae</taxon>
        <taxon>Streptophyta</taxon>
        <taxon>Embryophyta</taxon>
        <taxon>Tracheophyta</taxon>
        <taxon>Spermatophyta</taxon>
        <taxon>Magnoliopsida</taxon>
        <taxon>eudicotyledons</taxon>
        <taxon>Gunneridae</taxon>
        <taxon>Pentapetalae</taxon>
        <taxon>rosids</taxon>
        <taxon>malvids</taxon>
        <taxon>Brassicales</taxon>
        <taxon>Brassicaceae</taxon>
        <taxon>Camelineae</taxon>
        <taxon>Arabidopsis</taxon>
    </lineage>
</organism>
<dbReference type="AlphaFoldDB" id="Q9M2L1"/>
<dbReference type="ExpressionAtlas" id="Q9M2L1">
    <property type="expression patterns" value="baseline and differential"/>
</dbReference>
<protein>
    <submittedName>
        <fullName evidence="5">Uncharacterized protein F28O9.210</fullName>
    </submittedName>
</protein>
<sequence length="240" mass="26312">MEEKDWEASSSSENEGGFPNDDDEEFHSGGSVPKLQFRVGSSKARWITELGMAEVEVKRGKLWTTTGIIRSGKTYCFIEEALYLSEIGELQILGNEDDIVIPLKDLYEKIAEEKSVALGKTTRHGVSWTLKDAARPNGEEESACAGECPADNDTVTKLLGDMQICDAKAVFDVYLPNSRFKKSSPGEPSFVACFSGDSPPSKEDIKVLQKRIAAPLTFCHIAQGRASFFSFSSIDLPVLS</sequence>
<evidence type="ECO:0000259" key="4">
    <source>
        <dbReference type="Pfam" id="PF12928"/>
    </source>
</evidence>
<dbReference type="InterPro" id="IPR024336">
    <property type="entry name" value="tRNA_splic_suSen54_N"/>
</dbReference>
<evidence type="ECO:0000256" key="2">
    <source>
        <dbReference type="ARBA" id="ARBA00022694"/>
    </source>
</evidence>
<evidence type="ECO:0000256" key="3">
    <source>
        <dbReference type="SAM" id="MobiDB-lite"/>
    </source>
</evidence>
<comment type="similarity">
    <text evidence="1">Belongs to the SEN54 family.</text>
</comment>
<dbReference type="Pfam" id="PF12928">
    <property type="entry name" value="tRNA_int_end_N2"/>
    <property type="match status" value="1"/>
</dbReference>
<reference key="1">
    <citation type="journal article" date="2000" name="Nature">
        <title>Sequence and analysis of chromosome 3 of the plant Arabidopsis thaliana.</title>
        <authorList>
            <consortium name="European Union Chromosome 3 Arabidopsis Sequencing Consortium"/>
            <consortium name="Institute for Genomic Research"/>
            <consortium name="Kazusa DNA Research Institute"/>
            <person name="Salanoubat M."/>
            <person name="Lemcke K."/>
            <person name="Rieger M."/>
            <person name="Ansorge W."/>
            <person name="Unseld M."/>
            <person name="Fartmann B."/>
            <person name="Valle G."/>
            <person name="Blocker H."/>
            <person name="Perez-Alonso M."/>
            <person name="Obermaier B."/>
            <person name="Delseny M."/>
            <person name="Boutry M."/>
            <person name="Grivell L.A."/>
            <person name="Mache R."/>
            <person name="Puigdomenech P."/>
            <person name="De Simone V."/>
            <person name="Choisne N."/>
            <person name="Artiguenave F."/>
            <person name="Robert C."/>
            <person name="Brottier P."/>
            <person name="Wincker P."/>
            <person name="Cattolico L."/>
            <person name="Weissenbach J."/>
            <person name="Saurin W."/>
            <person name="Quetier F."/>
            <person name="Schafer M."/>
            <person name="Muller-Auer S."/>
            <person name="Gabel C."/>
            <person name="Fuchs M."/>
            <person name="Benes V."/>
            <person name="Wurmbach E."/>
            <person name="Drzonek H."/>
            <person name="Erfle H."/>
            <person name="Jordan N."/>
            <person name="Bangert S."/>
            <person name="Wiedelmann R."/>
            <person name="Kranz H."/>
            <person name="Voss H."/>
            <person name="Holland R."/>
            <person name="Brandt P."/>
            <person name="Nyakatura G."/>
            <person name="Vezzi A."/>
            <person name="D'Angelo M."/>
            <person name="Pallavicini A."/>
            <person name="Toppo S."/>
            <person name="Simionati B."/>
            <person name="Conrad A."/>
            <person name="Hornischer K."/>
            <person name="Kauer G."/>
            <person name="Lohnert T.H."/>
            <person name="Nordsiek G."/>
            <person name="Reichelt J."/>
            <person name="Scharfe M."/>
            <person name="Schon O."/>
            <person name="Bargues M."/>
            <person name="Terol J."/>
            <person name="Climent J."/>
            <person name="Navarro P."/>
            <person name="Collado C."/>
            <person name="Perez-Perez A."/>
            <person name="Ottenwalder B."/>
            <person name="Duchemin D."/>
            <person name="Cooke R."/>
            <person name="Laudie M."/>
            <person name="Berger-Llauro C."/>
            <person name="Purnelle B."/>
            <person name="Masuy D."/>
            <person name="de Haan M."/>
            <person name="Maarse A.C."/>
            <person name="Alcaraz J.P."/>
            <person name="Cottet A."/>
            <person name="Casacuberta E."/>
            <person name="Monfort A."/>
            <person name="Argiriou A."/>
            <person name="flores M."/>
            <person name="Liguori R."/>
            <person name="Vitale D."/>
            <person name="Mannhaupt G."/>
            <person name="Haase D."/>
            <person name="Schoof H."/>
            <person name="Rudd S."/>
            <person name="Zaccaria P."/>
            <person name="Mewes H.W."/>
            <person name="Mayer K.F."/>
            <person name="Kaul S."/>
            <person name="Town C.D."/>
            <person name="Koo H.L."/>
            <person name="Tallon L.J."/>
            <person name="Jenkins J."/>
            <person name="Rooney T."/>
            <person name="Rizzo M."/>
            <person name="Walts A."/>
            <person name="Utterback T."/>
            <person name="Fujii C.Y."/>
            <person name="Shea T.P."/>
            <person name="Creasy T.H."/>
            <person name="Haas B."/>
            <person name="Maiti R."/>
            <person name="Wu D."/>
            <person name="Peterson J."/>
            <person name="Van Aken S."/>
            <person name="Pai G."/>
            <person name="Militscher J."/>
            <person name="Sellers P."/>
            <person name="Gill J.E."/>
            <person name="Feldblyum T.V."/>
            <person name="Preuss D."/>
            <person name="Lin X."/>
            <person name="Nierman W.C."/>
            <person name="Salzberg S.L."/>
            <person name="White O."/>
            <person name="Venter J.C."/>
            <person name="Fraser C.M."/>
            <person name="Kaneko T."/>
            <person name="Nakamura Y."/>
            <person name="Sato S."/>
            <person name="Kato T."/>
            <person name="Asamizu E."/>
            <person name="Sasamoto S."/>
            <person name="Kimura T."/>
            <person name="Idesawa K."/>
            <person name="Kawashima K."/>
            <person name="Kishida Y."/>
            <person name="Kiyokawa C."/>
            <person name="Kohara M."/>
            <person name="Matsumoto M."/>
            <person name="Matsuno A."/>
            <person name="Muraki A."/>
            <person name="Nakayama S."/>
            <person name="Nakazaki N."/>
            <person name="Shinpo S."/>
            <person name="Takeuchi C."/>
            <person name="Wada T."/>
            <person name="Watanabe A."/>
            <person name="Yamada M."/>
            <person name="Yasuda M."/>
            <person name="Tabata S."/>
        </authorList>
    </citation>
    <scope>NUCLEOTIDE SEQUENCE [LARGE SCALE GENOMIC DNA]</scope>
    <source>
        <strain>cv. Columbia</strain>
    </source>
</reference>
<dbReference type="PANTHER" id="PTHR21027:SF1">
    <property type="entry name" value="TRNA-SPLICING ENDONUCLEASE SUBUNIT SEN54"/>
    <property type="match status" value="1"/>
</dbReference>
<dbReference type="PANTHER" id="PTHR21027">
    <property type="entry name" value="TRNA-SPLICING ENDONUCLEASE SUBUNIT SEN54"/>
    <property type="match status" value="1"/>
</dbReference>
<proteinExistence type="inferred from homology"/>
<reference evidence="5" key="3">
    <citation type="submission" date="2000-01" db="EMBL/GenBank/DDBJ databases">
        <authorList>
            <person name="EU Arabidopsis sequencing project"/>
        </authorList>
    </citation>
    <scope>NUCLEOTIDE SEQUENCE</scope>
</reference>
<accession>Q9M2L1</accession>